<gene>
    <name evidence="3" type="ORF">GGR27_001507</name>
</gene>
<organism evidence="3 4">
    <name type="scientific">Neolewinella antarctica</name>
    <dbReference type="NCBI Taxonomy" id="442734"/>
    <lineage>
        <taxon>Bacteria</taxon>
        <taxon>Pseudomonadati</taxon>
        <taxon>Bacteroidota</taxon>
        <taxon>Saprospiria</taxon>
        <taxon>Saprospirales</taxon>
        <taxon>Lewinellaceae</taxon>
        <taxon>Neolewinella</taxon>
    </lineage>
</organism>
<evidence type="ECO:0000313" key="4">
    <source>
        <dbReference type="Proteomes" id="UP000770785"/>
    </source>
</evidence>
<comment type="caution">
    <text evidence="3">The sequence shown here is derived from an EMBL/GenBank/DDBJ whole genome shotgun (WGS) entry which is preliminary data.</text>
</comment>
<keyword evidence="1" id="KW-0732">Signal</keyword>
<keyword evidence="4" id="KW-1185">Reference proteome</keyword>
<evidence type="ECO:0000259" key="2">
    <source>
        <dbReference type="Pfam" id="PF13568"/>
    </source>
</evidence>
<feature type="signal peptide" evidence="1">
    <location>
        <begin position="1"/>
        <end position="22"/>
    </location>
</feature>
<evidence type="ECO:0000313" key="3">
    <source>
        <dbReference type="EMBL" id="NJC26008.1"/>
    </source>
</evidence>
<evidence type="ECO:0000256" key="1">
    <source>
        <dbReference type="SAM" id="SignalP"/>
    </source>
</evidence>
<protein>
    <recommendedName>
        <fullName evidence="2">Outer membrane protein beta-barrel domain-containing protein</fullName>
    </recommendedName>
</protein>
<sequence>MKNQLALLTLLLLILCTVPATAQLSFGLKAGVATESLQEERFDLTRSGRADLGEAIAEADYGFQFGALVRVPLSESFDLQTEVTLNSAKTNFRFNDPNTQTSRVLSERYNDVNVPVMVSYKLAFLRLNAGPVGHFFVNSSSDLRDAEGRERTFDSFNLGYTFGGSIDVGPLTVDVRYDGNFSKYGEDFAIADETFRVDQAAKRWIGSVAYRF</sequence>
<reference evidence="3 4" key="1">
    <citation type="submission" date="2020-03" db="EMBL/GenBank/DDBJ databases">
        <title>Genomic Encyclopedia of Type Strains, Phase IV (KMG-IV): sequencing the most valuable type-strain genomes for metagenomic binning, comparative biology and taxonomic classification.</title>
        <authorList>
            <person name="Goeker M."/>
        </authorList>
    </citation>
    <scope>NUCLEOTIDE SEQUENCE [LARGE SCALE GENOMIC DNA]</scope>
    <source>
        <strain evidence="3 4">DSM 105096</strain>
    </source>
</reference>
<dbReference type="Proteomes" id="UP000770785">
    <property type="component" value="Unassembled WGS sequence"/>
</dbReference>
<accession>A0ABX0XAN7</accession>
<dbReference type="RefSeq" id="WP_168036773.1">
    <property type="nucleotide sequence ID" value="NZ_JAATJH010000002.1"/>
</dbReference>
<dbReference type="Pfam" id="PF13568">
    <property type="entry name" value="OMP_b-brl_2"/>
    <property type="match status" value="1"/>
</dbReference>
<proteinExistence type="predicted"/>
<dbReference type="EMBL" id="JAATJH010000002">
    <property type="protein sequence ID" value="NJC26008.1"/>
    <property type="molecule type" value="Genomic_DNA"/>
</dbReference>
<feature type="chain" id="PRO_5046560988" description="Outer membrane protein beta-barrel domain-containing protein" evidence="1">
    <location>
        <begin position="23"/>
        <end position="212"/>
    </location>
</feature>
<dbReference type="InterPro" id="IPR025665">
    <property type="entry name" value="Beta-barrel_OMP_2"/>
</dbReference>
<name>A0ABX0XAN7_9BACT</name>
<feature type="domain" description="Outer membrane protein beta-barrel" evidence="2">
    <location>
        <begin position="24"/>
        <end position="182"/>
    </location>
</feature>